<dbReference type="EMBL" id="BLLK01000046">
    <property type="protein sequence ID" value="GFH52963.1"/>
    <property type="molecule type" value="Genomic_DNA"/>
</dbReference>
<reference evidence="2 3" key="1">
    <citation type="journal article" date="2021" name="Sci. Rep.">
        <title>The genome of the diatom Chaetoceros tenuissimus carries an ancient integrated fragment of an extant virus.</title>
        <authorList>
            <person name="Hongo Y."/>
            <person name="Kimura K."/>
            <person name="Takaki Y."/>
            <person name="Yoshida Y."/>
            <person name="Baba S."/>
            <person name="Kobayashi G."/>
            <person name="Nagasaki K."/>
            <person name="Hano T."/>
            <person name="Tomaru Y."/>
        </authorList>
    </citation>
    <scope>NUCLEOTIDE SEQUENCE [LARGE SCALE GENOMIC DNA]</scope>
    <source>
        <strain evidence="2 3">NIES-3715</strain>
    </source>
</reference>
<accession>A0AAD3CVX2</accession>
<evidence type="ECO:0000313" key="2">
    <source>
        <dbReference type="EMBL" id="GFH52963.1"/>
    </source>
</evidence>
<feature type="compositionally biased region" description="Polar residues" evidence="1">
    <location>
        <begin position="12"/>
        <end position="24"/>
    </location>
</feature>
<evidence type="ECO:0000256" key="1">
    <source>
        <dbReference type="SAM" id="MobiDB-lite"/>
    </source>
</evidence>
<evidence type="ECO:0000313" key="3">
    <source>
        <dbReference type="Proteomes" id="UP001054902"/>
    </source>
</evidence>
<feature type="region of interest" description="Disordered" evidence="1">
    <location>
        <begin position="1"/>
        <end position="45"/>
    </location>
</feature>
<comment type="caution">
    <text evidence="2">The sequence shown here is derived from an EMBL/GenBank/DDBJ whole genome shotgun (WGS) entry which is preliminary data.</text>
</comment>
<feature type="compositionally biased region" description="Basic and acidic residues" evidence="1">
    <location>
        <begin position="1"/>
        <end position="10"/>
    </location>
</feature>
<keyword evidence="3" id="KW-1185">Reference proteome</keyword>
<proteinExistence type="predicted"/>
<sequence length="332" mass="37673">MQFRTQHDSPQEAATTASNSSLCDPSTMERRMSTTSSISSNQGLISHDSSNIMNMYNSVIDNHLNGQNPNLNHEAAIQTLAALNVQRQQLLLQQELLKNNSQRSLIENQQISIAPTPSSSNQEMMAPTYHQRDTVFQEPQQSQTMQSLSVYNNNGTTPLTSLSYHPASALNLHTINQDHSNVFQTTHTTQPSYENSSVDISNSTEIGATIGLDLLKRSSPIKTKKSKRVTVTFNICKILQVSKSRRKCVWKKFVYKIPPKQLTFLIKKHAMERMHGLRYRERSVCPGVIETSYELRSRIGTSRRVPVRFHWKKKVTPYEVAKVIVSNRDYHG</sequence>
<gene>
    <name evidence="2" type="ORF">CTEN210_09439</name>
</gene>
<organism evidence="2 3">
    <name type="scientific">Chaetoceros tenuissimus</name>
    <dbReference type="NCBI Taxonomy" id="426638"/>
    <lineage>
        <taxon>Eukaryota</taxon>
        <taxon>Sar</taxon>
        <taxon>Stramenopiles</taxon>
        <taxon>Ochrophyta</taxon>
        <taxon>Bacillariophyta</taxon>
        <taxon>Coscinodiscophyceae</taxon>
        <taxon>Chaetocerotophycidae</taxon>
        <taxon>Chaetocerotales</taxon>
        <taxon>Chaetocerotaceae</taxon>
        <taxon>Chaetoceros</taxon>
    </lineage>
</organism>
<dbReference type="Proteomes" id="UP001054902">
    <property type="component" value="Unassembled WGS sequence"/>
</dbReference>
<protein>
    <submittedName>
        <fullName evidence="2">Uncharacterized protein</fullName>
    </submittedName>
</protein>
<name>A0AAD3CVX2_9STRA</name>
<dbReference type="AlphaFoldDB" id="A0AAD3CVX2"/>